<organism evidence="1 2">
    <name type="scientific">Paenisporosarcina cavernae</name>
    <dbReference type="NCBI Taxonomy" id="2320858"/>
    <lineage>
        <taxon>Bacteria</taxon>
        <taxon>Bacillati</taxon>
        <taxon>Bacillota</taxon>
        <taxon>Bacilli</taxon>
        <taxon>Bacillales</taxon>
        <taxon>Caryophanaceae</taxon>
        <taxon>Paenisporosarcina</taxon>
    </lineage>
</organism>
<accession>A0A385YQG0</accession>
<name>A0A385YQG0_9BACL</name>
<keyword evidence="2" id="KW-1185">Reference proteome</keyword>
<dbReference type="EMBL" id="CP032418">
    <property type="protein sequence ID" value="AYC28989.1"/>
    <property type="molecule type" value="Genomic_DNA"/>
</dbReference>
<sequence>MPKCDKTRKFACQHAAGRGEFDGRGCRVFSAQEARLQLLPLVGKDFQLADPKTWISACRAAAGRGVLFGPGCRRLTLQSFLLRT</sequence>
<dbReference type="AlphaFoldDB" id="A0A385YQG0"/>
<gene>
    <name evidence="1" type="ORF">D3873_03540</name>
</gene>
<reference evidence="2" key="1">
    <citation type="submission" date="2018-09" db="EMBL/GenBank/DDBJ databases">
        <authorList>
            <person name="Zhu H."/>
        </authorList>
    </citation>
    <scope>NUCLEOTIDE SEQUENCE [LARGE SCALE GENOMIC DNA]</scope>
    <source>
        <strain evidence="2">K2R23-3</strain>
    </source>
</reference>
<proteinExistence type="predicted"/>
<dbReference type="Proteomes" id="UP000265725">
    <property type="component" value="Chromosome"/>
</dbReference>
<dbReference type="KEGG" id="paek:D3873_03540"/>
<protein>
    <submittedName>
        <fullName evidence="1">Uncharacterized protein</fullName>
    </submittedName>
</protein>
<evidence type="ECO:0000313" key="2">
    <source>
        <dbReference type="Proteomes" id="UP000265725"/>
    </source>
</evidence>
<evidence type="ECO:0000313" key="1">
    <source>
        <dbReference type="EMBL" id="AYC28989.1"/>
    </source>
</evidence>